<evidence type="ECO:0000313" key="18">
    <source>
        <dbReference type="Proteomes" id="UP000332933"/>
    </source>
</evidence>
<evidence type="ECO:0000256" key="1">
    <source>
        <dbReference type="ARBA" id="ARBA00000382"/>
    </source>
</evidence>
<evidence type="ECO:0000256" key="9">
    <source>
        <dbReference type="ARBA" id="ARBA00023316"/>
    </source>
</evidence>
<comment type="catalytic activity">
    <reaction evidence="1">
        <text>Hydrolysis of (1-&gt;3)-beta-D-glucosidic linkages in (1-&gt;3)-beta-D-glucans.</text>
        <dbReference type="EC" id="3.2.1.39"/>
    </reaction>
</comment>
<keyword evidence="9" id="KW-0961">Cell wall biogenesis/degradation</keyword>
<dbReference type="InterPro" id="IPR050732">
    <property type="entry name" value="Beta-glucan_modifiers"/>
</dbReference>
<dbReference type="GO" id="GO:0005886">
    <property type="term" value="C:plasma membrane"/>
    <property type="evidence" value="ECO:0007669"/>
    <property type="project" value="UniProtKB-SubCell"/>
</dbReference>
<dbReference type="SMART" id="SM00458">
    <property type="entry name" value="RICIN"/>
    <property type="match status" value="1"/>
</dbReference>
<evidence type="ECO:0000313" key="17">
    <source>
        <dbReference type="EMBL" id="VFT79573.1"/>
    </source>
</evidence>
<keyword evidence="6" id="KW-0472">Membrane</keyword>
<reference evidence="16" key="2">
    <citation type="submission" date="2019-06" db="EMBL/GenBank/DDBJ databases">
        <title>Genomics analysis of Aphanomyces spp. identifies a new class of oomycete effector associated with host adaptation.</title>
        <authorList>
            <person name="Gaulin E."/>
        </authorList>
    </citation>
    <scope>NUCLEOTIDE SEQUENCE</scope>
    <source>
        <strain evidence="16">CBS 578.67</strain>
    </source>
</reference>
<evidence type="ECO:0000256" key="6">
    <source>
        <dbReference type="ARBA" id="ARBA00023136"/>
    </source>
</evidence>
<dbReference type="Gene3D" id="2.80.10.50">
    <property type="match status" value="2"/>
</dbReference>
<reference evidence="17 18" key="1">
    <citation type="submission" date="2019-03" db="EMBL/GenBank/DDBJ databases">
        <authorList>
            <person name="Gaulin E."/>
            <person name="Dumas B."/>
        </authorList>
    </citation>
    <scope>NUCLEOTIDE SEQUENCE [LARGE SCALE GENOMIC DNA]</scope>
    <source>
        <strain evidence="17">CBS 568.67</strain>
    </source>
</reference>
<keyword evidence="4" id="KW-1003">Cell membrane</keyword>
<feature type="domain" description="Ricin B lectin" evidence="15">
    <location>
        <begin position="456"/>
        <end position="582"/>
    </location>
</feature>
<dbReference type="PANTHER" id="PTHR16631:SF17">
    <property type="entry name" value="GLUCAN ENDO-1,3-BETA-GLUCOSIDASE BTGC"/>
    <property type="match status" value="1"/>
</dbReference>
<dbReference type="GO" id="GO:0071555">
    <property type="term" value="P:cell wall organization"/>
    <property type="evidence" value="ECO:0007669"/>
    <property type="project" value="UniProtKB-KW"/>
</dbReference>
<evidence type="ECO:0000256" key="8">
    <source>
        <dbReference type="ARBA" id="ARBA00023277"/>
    </source>
</evidence>
<dbReference type="SUPFAM" id="SSF51445">
    <property type="entry name" value="(Trans)glycosidases"/>
    <property type="match status" value="1"/>
</dbReference>
<dbReference type="Gene3D" id="3.20.20.80">
    <property type="entry name" value="Glycosidases"/>
    <property type="match status" value="1"/>
</dbReference>
<comment type="function">
    <text evidence="11">Glucanases play a role in cell expansion during growth, in cell-cell fusion during mating, and in spore release during sporulation. This enzyme may be involved in beta-glucan degradation. Active on laminarin and lichenan.</text>
</comment>
<evidence type="ECO:0000256" key="12">
    <source>
        <dbReference type="ARBA" id="ARBA00042373"/>
    </source>
</evidence>
<dbReference type="PANTHER" id="PTHR16631">
    <property type="entry name" value="GLUCAN 1,3-BETA-GLUCOSIDASE"/>
    <property type="match status" value="1"/>
</dbReference>
<feature type="signal peptide" evidence="14">
    <location>
        <begin position="1"/>
        <end position="16"/>
    </location>
</feature>
<feature type="chain" id="PRO_5033436625" description="glucan endo-1,3-beta-D-glucosidase" evidence="14">
    <location>
        <begin position="17"/>
        <end position="585"/>
    </location>
</feature>
<keyword evidence="7" id="KW-0325">Glycoprotein</keyword>
<evidence type="ECO:0000256" key="4">
    <source>
        <dbReference type="ARBA" id="ARBA00022475"/>
    </source>
</evidence>
<dbReference type="Pfam" id="PF00652">
    <property type="entry name" value="Ricin_B_lectin"/>
    <property type="match status" value="1"/>
</dbReference>
<dbReference type="PROSITE" id="PS50231">
    <property type="entry name" value="RICIN_B_LECTIN"/>
    <property type="match status" value="2"/>
</dbReference>
<keyword evidence="10" id="KW-0624">Polysaccharide degradation</keyword>
<proteinExistence type="predicted"/>
<keyword evidence="5" id="KW-0378">Hydrolase</keyword>
<dbReference type="OrthoDB" id="77201at2759"/>
<dbReference type="GO" id="GO:0000272">
    <property type="term" value="P:polysaccharide catabolic process"/>
    <property type="evidence" value="ECO:0007669"/>
    <property type="project" value="UniProtKB-KW"/>
</dbReference>
<gene>
    <name evidence="17" type="primary">Aste57867_2372</name>
    <name evidence="16" type="ORF">As57867_002367</name>
    <name evidence="17" type="ORF">ASTE57867_2372</name>
</gene>
<dbReference type="InterPro" id="IPR000772">
    <property type="entry name" value="Ricin_B_lectin"/>
</dbReference>
<dbReference type="CDD" id="cd00161">
    <property type="entry name" value="beta-trefoil_Ricin-like"/>
    <property type="match status" value="1"/>
</dbReference>
<evidence type="ECO:0000259" key="15">
    <source>
        <dbReference type="SMART" id="SM00458"/>
    </source>
</evidence>
<sequence>MKVFAHLALLAASAAAGPNFYAFNYDTRANQWGGCKDWGAMDADFATLSKITNIVRIYSMDPTCTKRVLDRAGARGMKVWLGMWSEVPTAAVSDHFDNDLNNLKSLLADKVINNDNVMGLQVSSEALYRYYVQGPGNVTGAADRRGIDTLTGHLSTARDVVRKAGLTFPVVITDIMDMYTMFPTLYELTDVVAENQFSMWQNISPEDGAHFTFMRYQEEETRAKIAGKTILLHETGWSTGGTNPVVTEASPRAQGVFTDNFLTLASRQNIKTYYFSAFDLAFGDDIEKNFGVHDVNRNMKPAVAAIKNPARLQAVRLKGQGKVVKVNRHWNADNSVNNDYGRIYAEAASSGASGIFDDEIWLWDAANNLLYSKSADVCLDSFVDGNGIHNLHTWYCAPGNVNQQWNPSNNNLSNQKYCMDIDLERPKTNDGKLVVQMWPCIGHPNQAVAMVRADQDPIEIGIHGAGALTEWYGQVTWETERKWNGDCHQWFYDPVTQLIKSKSNAGMCLDAYERKNDGTVHLYYCDENNANQKWIYNDITGQIMHATHLGYCLDGYYTGPASGPVHLWECTKTTDNQKWGVKLLN</sequence>
<evidence type="ECO:0000256" key="7">
    <source>
        <dbReference type="ARBA" id="ARBA00023180"/>
    </source>
</evidence>
<dbReference type="SUPFAM" id="SSF50370">
    <property type="entry name" value="Ricin B-like lectins"/>
    <property type="match status" value="2"/>
</dbReference>
<evidence type="ECO:0000256" key="11">
    <source>
        <dbReference type="ARBA" id="ARBA00037649"/>
    </source>
</evidence>
<comment type="subcellular location">
    <subcellularLocation>
        <location evidence="2">Cell membrane</location>
    </subcellularLocation>
</comment>
<name>A0A485K7H9_9STRA</name>
<protein>
    <recommendedName>
        <fullName evidence="3">glucan endo-1,3-beta-D-glucosidase</fullName>
        <ecNumber evidence="3">3.2.1.39</ecNumber>
    </recommendedName>
    <alternativeName>
        <fullName evidence="13">Endo-1,3-beta-glucanase btgC</fullName>
    </alternativeName>
    <alternativeName>
        <fullName evidence="12">Laminarinase btgC</fullName>
    </alternativeName>
</protein>
<keyword evidence="14" id="KW-0732">Signal</keyword>
<evidence type="ECO:0000256" key="14">
    <source>
        <dbReference type="SAM" id="SignalP"/>
    </source>
</evidence>
<evidence type="ECO:0000256" key="2">
    <source>
        <dbReference type="ARBA" id="ARBA00004236"/>
    </source>
</evidence>
<evidence type="ECO:0000313" key="16">
    <source>
        <dbReference type="EMBL" id="KAF0717341.1"/>
    </source>
</evidence>
<evidence type="ECO:0000256" key="5">
    <source>
        <dbReference type="ARBA" id="ARBA00022801"/>
    </source>
</evidence>
<evidence type="ECO:0000256" key="13">
    <source>
        <dbReference type="ARBA" id="ARBA00043078"/>
    </source>
</evidence>
<dbReference type="AlphaFoldDB" id="A0A485K7H9"/>
<organism evidence="17 18">
    <name type="scientific">Aphanomyces stellatus</name>
    <dbReference type="NCBI Taxonomy" id="120398"/>
    <lineage>
        <taxon>Eukaryota</taxon>
        <taxon>Sar</taxon>
        <taxon>Stramenopiles</taxon>
        <taxon>Oomycota</taxon>
        <taxon>Saprolegniomycetes</taxon>
        <taxon>Saprolegniales</taxon>
        <taxon>Verrucalvaceae</taxon>
        <taxon>Aphanomyces</taxon>
    </lineage>
</organism>
<dbReference type="GO" id="GO:0042973">
    <property type="term" value="F:glucan endo-1,3-beta-D-glucosidase activity"/>
    <property type="evidence" value="ECO:0007669"/>
    <property type="project" value="UniProtKB-EC"/>
</dbReference>
<keyword evidence="8" id="KW-0119">Carbohydrate metabolism</keyword>
<evidence type="ECO:0000256" key="3">
    <source>
        <dbReference type="ARBA" id="ARBA00012780"/>
    </source>
</evidence>
<dbReference type="EC" id="3.2.1.39" evidence="3"/>
<accession>A0A485K7H9</accession>
<dbReference type="EMBL" id="VJMH01000268">
    <property type="protein sequence ID" value="KAF0717341.1"/>
    <property type="molecule type" value="Genomic_DNA"/>
</dbReference>
<dbReference type="InterPro" id="IPR035992">
    <property type="entry name" value="Ricin_B-like_lectins"/>
</dbReference>
<dbReference type="InterPro" id="IPR017853">
    <property type="entry name" value="GH"/>
</dbReference>
<dbReference type="Proteomes" id="UP000332933">
    <property type="component" value="Unassembled WGS sequence"/>
</dbReference>
<keyword evidence="18" id="KW-1185">Reference proteome</keyword>
<dbReference type="EMBL" id="CAADRA010000268">
    <property type="protein sequence ID" value="VFT79573.1"/>
    <property type="molecule type" value="Genomic_DNA"/>
</dbReference>
<evidence type="ECO:0000256" key="10">
    <source>
        <dbReference type="ARBA" id="ARBA00023326"/>
    </source>
</evidence>